<feature type="domain" description="Rhodanese" evidence="7">
    <location>
        <begin position="20"/>
        <end position="121"/>
    </location>
</feature>
<evidence type="ECO:0000313" key="8">
    <source>
        <dbReference type="EMBL" id="KAG2489300.1"/>
    </source>
</evidence>
<dbReference type="SUPFAM" id="SSF52821">
    <property type="entry name" value="Rhodanese/Cell cycle control phosphatase"/>
    <property type="match status" value="1"/>
</dbReference>
<dbReference type="AlphaFoldDB" id="A0A835XTB9"/>
<dbReference type="GO" id="GO:1902751">
    <property type="term" value="P:positive regulation of cell cycle G2/M phase transition"/>
    <property type="evidence" value="ECO:0007669"/>
    <property type="project" value="InterPro"/>
</dbReference>
<dbReference type="InterPro" id="IPR036873">
    <property type="entry name" value="Rhodanese-like_dom_sf"/>
</dbReference>
<accession>A0A835XTB9</accession>
<keyword evidence="4" id="KW-0378">Hydrolase</keyword>
<dbReference type="InterPro" id="IPR001763">
    <property type="entry name" value="Rhodanese-like_dom"/>
</dbReference>
<keyword evidence="6" id="KW-0131">Cell cycle</keyword>
<evidence type="ECO:0000256" key="2">
    <source>
        <dbReference type="ARBA" id="ARBA00013064"/>
    </source>
</evidence>
<organism evidence="8 9">
    <name type="scientific">Edaphochlamys debaryana</name>
    <dbReference type="NCBI Taxonomy" id="47281"/>
    <lineage>
        <taxon>Eukaryota</taxon>
        <taxon>Viridiplantae</taxon>
        <taxon>Chlorophyta</taxon>
        <taxon>core chlorophytes</taxon>
        <taxon>Chlorophyceae</taxon>
        <taxon>CS clade</taxon>
        <taxon>Chlamydomonadales</taxon>
        <taxon>Chlamydomonadales incertae sedis</taxon>
        <taxon>Edaphochlamys</taxon>
    </lineage>
</organism>
<proteinExistence type="inferred from homology"/>
<evidence type="ECO:0000256" key="4">
    <source>
        <dbReference type="ARBA" id="ARBA00022801"/>
    </source>
</evidence>
<evidence type="ECO:0000259" key="7">
    <source>
        <dbReference type="PROSITE" id="PS50206"/>
    </source>
</evidence>
<gene>
    <name evidence="8" type="ORF">HYH03_012132</name>
</gene>
<dbReference type="PANTHER" id="PTHR10828:SF38">
    <property type="entry name" value="ARSENICAL-RESISTANCE PROTEIN 2-RELATED"/>
    <property type="match status" value="1"/>
</dbReference>
<sequence length="126" mass="14317">MTGAVEYIEPQQLAAAIRHPSSNLVVVDVRDEDFPGGHIRGAVNIPAALWADQHIDGLIEEHRLLDRDMVVVHCMFSQQRGPRTALRLHKHLQDRGGIHPTVYVLRGGWTNFHRLYRGEKDLVELD</sequence>
<evidence type="ECO:0000313" key="9">
    <source>
        <dbReference type="Proteomes" id="UP000612055"/>
    </source>
</evidence>
<dbReference type="GO" id="GO:0005634">
    <property type="term" value="C:nucleus"/>
    <property type="evidence" value="ECO:0007669"/>
    <property type="project" value="TreeGrafter"/>
</dbReference>
<dbReference type="GO" id="GO:0005737">
    <property type="term" value="C:cytoplasm"/>
    <property type="evidence" value="ECO:0007669"/>
    <property type="project" value="TreeGrafter"/>
</dbReference>
<keyword evidence="9" id="KW-1185">Reference proteome</keyword>
<dbReference type="Gene3D" id="3.40.250.10">
    <property type="entry name" value="Rhodanese-like domain"/>
    <property type="match status" value="1"/>
</dbReference>
<dbReference type="EC" id="3.1.3.48" evidence="2"/>
<dbReference type="GO" id="GO:0051301">
    <property type="term" value="P:cell division"/>
    <property type="evidence" value="ECO:0007669"/>
    <property type="project" value="UniProtKB-KW"/>
</dbReference>
<evidence type="ECO:0000256" key="3">
    <source>
        <dbReference type="ARBA" id="ARBA00022618"/>
    </source>
</evidence>
<dbReference type="InterPro" id="IPR000751">
    <property type="entry name" value="MPI_Phosphatase"/>
</dbReference>
<evidence type="ECO:0000256" key="5">
    <source>
        <dbReference type="ARBA" id="ARBA00022912"/>
    </source>
</evidence>
<dbReference type="PANTHER" id="PTHR10828">
    <property type="entry name" value="M-PHASE INDUCER PHOSPHATASE DUAL SPECIFICITY PHOSPHATASE CDC25"/>
    <property type="match status" value="1"/>
</dbReference>
<comment type="similarity">
    <text evidence="1">Belongs to the MPI phosphatase family.</text>
</comment>
<dbReference type="SMART" id="SM00450">
    <property type="entry name" value="RHOD"/>
    <property type="match status" value="1"/>
</dbReference>
<keyword evidence="3" id="KW-0132">Cell division</keyword>
<reference evidence="8" key="1">
    <citation type="journal article" date="2020" name="bioRxiv">
        <title>Comparative genomics of Chlamydomonas.</title>
        <authorList>
            <person name="Craig R.J."/>
            <person name="Hasan A.R."/>
            <person name="Ness R.W."/>
            <person name="Keightley P.D."/>
        </authorList>
    </citation>
    <scope>NUCLEOTIDE SEQUENCE</scope>
    <source>
        <strain evidence="8">CCAP 11/70</strain>
    </source>
</reference>
<dbReference type="EMBL" id="JAEHOE010000074">
    <property type="protein sequence ID" value="KAG2489300.1"/>
    <property type="molecule type" value="Genomic_DNA"/>
</dbReference>
<dbReference type="GO" id="GO:0004725">
    <property type="term" value="F:protein tyrosine phosphatase activity"/>
    <property type="evidence" value="ECO:0007669"/>
    <property type="project" value="UniProtKB-EC"/>
</dbReference>
<dbReference type="OrthoDB" id="102559at2759"/>
<dbReference type="PROSITE" id="PS50206">
    <property type="entry name" value="RHODANESE_3"/>
    <property type="match status" value="1"/>
</dbReference>
<keyword evidence="5" id="KW-0904">Protein phosphatase</keyword>
<protein>
    <recommendedName>
        <fullName evidence="2">protein-tyrosine-phosphatase</fullName>
        <ecNumber evidence="2">3.1.3.48</ecNumber>
    </recommendedName>
</protein>
<name>A0A835XTB9_9CHLO</name>
<evidence type="ECO:0000256" key="1">
    <source>
        <dbReference type="ARBA" id="ARBA00011065"/>
    </source>
</evidence>
<dbReference type="Pfam" id="PF00581">
    <property type="entry name" value="Rhodanese"/>
    <property type="match status" value="1"/>
</dbReference>
<dbReference type="PRINTS" id="PR00716">
    <property type="entry name" value="MPIPHPHTASE"/>
</dbReference>
<comment type="caution">
    <text evidence="8">The sequence shown here is derived from an EMBL/GenBank/DDBJ whole genome shotgun (WGS) entry which is preliminary data.</text>
</comment>
<dbReference type="Proteomes" id="UP000612055">
    <property type="component" value="Unassembled WGS sequence"/>
</dbReference>
<evidence type="ECO:0000256" key="6">
    <source>
        <dbReference type="ARBA" id="ARBA00023306"/>
    </source>
</evidence>